<gene>
    <name evidence="1" type="ORF">BRAPAZ1V2_A02P41060.2</name>
</gene>
<proteinExistence type="predicted"/>
<evidence type="ECO:0000313" key="2">
    <source>
        <dbReference type="Proteomes" id="UP000694005"/>
    </source>
</evidence>
<evidence type="ECO:0000313" key="1">
    <source>
        <dbReference type="EMBL" id="CAG7895154.1"/>
    </source>
</evidence>
<protein>
    <submittedName>
        <fullName evidence="1">Uncharacterized protein</fullName>
    </submittedName>
</protein>
<sequence>MEATLVPSSPAFLREVEVFSDPPMPASVPEKRRLTQLRLRRLLAPEGGSFQSYALLVMRPVVLWVVATSLWCVKLSCGSCWCGFSGSRFPSGG</sequence>
<organism evidence="1 2">
    <name type="scientific">Brassica campestris</name>
    <name type="common">Field mustard</name>
    <dbReference type="NCBI Taxonomy" id="3711"/>
    <lineage>
        <taxon>Eukaryota</taxon>
        <taxon>Viridiplantae</taxon>
        <taxon>Streptophyta</taxon>
        <taxon>Embryophyta</taxon>
        <taxon>Tracheophyta</taxon>
        <taxon>Spermatophyta</taxon>
        <taxon>Magnoliopsida</taxon>
        <taxon>eudicotyledons</taxon>
        <taxon>Gunneridae</taxon>
        <taxon>Pentapetalae</taxon>
        <taxon>rosids</taxon>
        <taxon>malvids</taxon>
        <taxon>Brassicales</taxon>
        <taxon>Brassicaceae</taxon>
        <taxon>Brassiceae</taxon>
        <taxon>Brassica</taxon>
    </lineage>
</organism>
<name>A0A8D9H8N5_BRACM</name>
<dbReference type="AlphaFoldDB" id="A0A8D9H8N5"/>
<dbReference type="Gramene" id="A02p41060.2_BraZ1">
    <property type="protein sequence ID" value="A02p41060.2_BraZ1.CDS.1"/>
    <property type="gene ID" value="A02g41060.2_BraZ1"/>
</dbReference>
<accession>A0A8D9H8N5</accession>
<reference evidence="1 2" key="1">
    <citation type="submission" date="2021-07" db="EMBL/GenBank/DDBJ databases">
        <authorList>
            <consortium name="Genoscope - CEA"/>
            <person name="William W."/>
        </authorList>
    </citation>
    <scope>NUCLEOTIDE SEQUENCE [LARGE SCALE GENOMIC DNA]</scope>
</reference>
<dbReference type="Proteomes" id="UP000694005">
    <property type="component" value="Chromosome A02"/>
</dbReference>
<dbReference type="EMBL" id="LS974618">
    <property type="protein sequence ID" value="CAG7895154.1"/>
    <property type="molecule type" value="Genomic_DNA"/>
</dbReference>